<dbReference type="EMBL" id="CAFBMK010000249">
    <property type="protein sequence ID" value="CAB4941495.1"/>
    <property type="molecule type" value="Genomic_DNA"/>
</dbReference>
<dbReference type="AlphaFoldDB" id="A0A6J7JDU9"/>
<reference evidence="2" key="1">
    <citation type="submission" date="2020-05" db="EMBL/GenBank/DDBJ databases">
        <authorList>
            <person name="Chiriac C."/>
            <person name="Salcher M."/>
            <person name="Ghai R."/>
            <person name="Kavagutti S V."/>
        </authorList>
    </citation>
    <scope>NUCLEOTIDE SEQUENCE</scope>
</reference>
<accession>A0A6J7JDU9</accession>
<name>A0A6J7JDU9_9ZZZZ</name>
<feature type="region of interest" description="Disordered" evidence="1">
    <location>
        <begin position="1"/>
        <end position="30"/>
    </location>
</feature>
<sequence>MAKKRKKSKGGPRISDRKAPELPTVPYTSPDGRMMLDLRCTMTPRTRLVYAETVGGDLGQASSTREDVWHRAVEFLFERLVMGWTIDDVLTTGQKALITRFRVAGPEERTWIRSVLREHLAEWFPEMQAP</sequence>
<proteinExistence type="predicted"/>
<gene>
    <name evidence="2" type="ORF">UFOPK3564_02983</name>
</gene>
<evidence type="ECO:0000256" key="1">
    <source>
        <dbReference type="SAM" id="MobiDB-lite"/>
    </source>
</evidence>
<evidence type="ECO:0000313" key="2">
    <source>
        <dbReference type="EMBL" id="CAB4941495.1"/>
    </source>
</evidence>
<protein>
    <submittedName>
        <fullName evidence="2">Unannotated protein</fullName>
    </submittedName>
</protein>
<feature type="compositionally biased region" description="Basic residues" evidence="1">
    <location>
        <begin position="1"/>
        <end position="10"/>
    </location>
</feature>
<organism evidence="2">
    <name type="scientific">freshwater metagenome</name>
    <dbReference type="NCBI Taxonomy" id="449393"/>
    <lineage>
        <taxon>unclassified sequences</taxon>
        <taxon>metagenomes</taxon>
        <taxon>ecological metagenomes</taxon>
    </lineage>
</organism>